<gene>
    <name evidence="14" type="primary">folK</name>
    <name evidence="14" type="ORF">HMPREF9123_1223</name>
</gene>
<comment type="function">
    <text evidence="10">Catalyzes the transfer of pyrophosphate from adenosine triphosphate (ATP) to 6-hydroxymethyl-7,8-dihydropterin, an enzymatic step in folate biosynthesis pathway.</text>
</comment>
<dbReference type="Pfam" id="PF01288">
    <property type="entry name" value="HPPK"/>
    <property type="match status" value="1"/>
</dbReference>
<accession>F2BBW8</accession>
<keyword evidence="8" id="KW-0067">ATP-binding</keyword>
<keyword evidence="7 14" id="KW-0418">Kinase</keyword>
<dbReference type="STRING" id="267212.GCA_001063965_02110"/>
<evidence type="ECO:0000256" key="1">
    <source>
        <dbReference type="ARBA" id="ARBA00005051"/>
    </source>
</evidence>
<dbReference type="EC" id="2.7.6.3" evidence="3"/>
<dbReference type="PANTHER" id="PTHR43071">
    <property type="entry name" value="2-AMINO-4-HYDROXY-6-HYDROXYMETHYLDIHYDROPTERIDINE PYROPHOSPHOKINASE"/>
    <property type="match status" value="1"/>
</dbReference>
<comment type="similarity">
    <text evidence="2">Belongs to the HPPK family.</text>
</comment>
<evidence type="ECO:0000256" key="3">
    <source>
        <dbReference type="ARBA" id="ARBA00013253"/>
    </source>
</evidence>
<proteinExistence type="inferred from homology"/>
<evidence type="ECO:0000313" key="14">
    <source>
        <dbReference type="EMBL" id="EGF11028.1"/>
    </source>
</evidence>
<dbReference type="RefSeq" id="WP_007342232.1">
    <property type="nucleotide sequence ID" value="NZ_GL878494.1"/>
</dbReference>
<dbReference type="EMBL" id="AFAY01000025">
    <property type="protein sequence ID" value="EGF11028.1"/>
    <property type="molecule type" value="Genomic_DNA"/>
</dbReference>
<evidence type="ECO:0000256" key="9">
    <source>
        <dbReference type="ARBA" id="ARBA00022909"/>
    </source>
</evidence>
<evidence type="ECO:0000256" key="11">
    <source>
        <dbReference type="ARBA" id="ARBA00029766"/>
    </source>
</evidence>
<keyword evidence="9" id="KW-0289">Folate biosynthesis</keyword>
<dbReference type="SUPFAM" id="SSF55083">
    <property type="entry name" value="6-hydroxymethyl-7,8-dihydropterin pyrophosphokinase, HPPK"/>
    <property type="match status" value="1"/>
</dbReference>
<comment type="caution">
    <text evidence="14">The sequence shown here is derived from an EMBL/GenBank/DDBJ whole genome shotgun (WGS) entry which is preliminary data.</text>
</comment>
<feature type="domain" description="7,8-dihydro-6-hydroxymethylpterin-pyrophosphokinase" evidence="13">
    <location>
        <begin position="11"/>
        <end position="138"/>
    </location>
</feature>
<keyword evidence="15" id="KW-1185">Reference proteome</keyword>
<dbReference type="GO" id="GO:0005524">
    <property type="term" value="F:ATP binding"/>
    <property type="evidence" value="ECO:0007669"/>
    <property type="project" value="UniProtKB-KW"/>
</dbReference>
<dbReference type="GO" id="GO:0003848">
    <property type="term" value="F:2-amino-4-hydroxy-6-hydroxymethyldihydropteridine diphosphokinase activity"/>
    <property type="evidence" value="ECO:0007669"/>
    <property type="project" value="UniProtKB-EC"/>
</dbReference>
<dbReference type="AlphaFoldDB" id="F2BBW8"/>
<dbReference type="CDD" id="cd00483">
    <property type="entry name" value="HPPK"/>
    <property type="match status" value="1"/>
</dbReference>
<dbReference type="InterPro" id="IPR035907">
    <property type="entry name" value="Hppk_sf"/>
</dbReference>
<dbReference type="HOGENOM" id="CLU_097916_0_0_4"/>
<dbReference type="GO" id="GO:0046656">
    <property type="term" value="P:folic acid biosynthetic process"/>
    <property type="evidence" value="ECO:0007669"/>
    <property type="project" value="UniProtKB-KW"/>
</dbReference>
<dbReference type="OrthoDB" id="9808041at2"/>
<dbReference type="UniPathway" id="UPA00077">
    <property type="reaction ID" value="UER00155"/>
</dbReference>
<dbReference type="NCBIfam" id="TIGR01498">
    <property type="entry name" value="folK"/>
    <property type="match status" value="1"/>
</dbReference>
<keyword evidence="6" id="KW-0547">Nucleotide-binding</keyword>
<evidence type="ECO:0000256" key="2">
    <source>
        <dbReference type="ARBA" id="ARBA00005810"/>
    </source>
</evidence>
<evidence type="ECO:0000256" key="10">
    <source>
        <dbReference type="ARBA" id="ARBA00029409"/>
    </source>
</evidence>
<evidence type="ECO:0000256" key="12">
    <source>
        <dbReference type="ARBA" id="ARBA00033413"/>
    </source>
</evidence>
<evidence type="ECO:0000256" key="4">
    <source>
        <dbReference type="ARBA" id="ARBA00016218"/>
    </source>
</evidence>
<name>F2BBW8_9NEIS</name>
<evidence type="ECO:0000256" key="6">
    <source>
        <dbReference type="ARBA" id="ARBA00022741"/>
    </source>
</evidence>
<dbReference type="Proteomes" id="UP000004105">
    <property type="component" value="Unassembled WGS sequence"/>
</dbReference>
<evidence type="ECO:0000256" key="7">
    <source>
        <dbReference type="ARBA" id="ARBA00022777"/>
    </source>
</evidence>
<protein>
    <recommendedName>
        <fullName evidence="4">2-amino-4-hydroxy-6-hydroxymethyldihydropteridine pyrophosphokinase</fullName>
        <ecNumber evidence="3">2.7.6.3</ecNumber>
    </recommendedName>
    <alternativeName>
        <fullName evidence="11">6-hydroxymethyl-7,8-dihydropterin pyrophosphokinase</fullName>
    </alternativeName>
    <alternativeName>
        <fullName evidence="12">7,8-dihydro-6-hydroxymethylpterin-pyrophosphokinase</fullName>
    </alternativeName>
</protein>
<dbReference type="InterPro" id="IPR000550">
    <property type="entry name" value="Hppk"/>
</dbReference>
<dbReference type="Gene3D" id="3.30.70.560">
    <property type="entry name" value="7,8-Dihydro-6-hydroxymethylpterin-pyrophosphokinase HPPK"/>
    <property type="match status" value="1"/>
</dbReference>
<evidence type="ECO:0000256" key="5">
    <source>
        <dbReference type="ARBA" id="ARBA00022679"/>
    </source>
</evidence>
<dbReference type="GO" id="GO:0046654">
    <property type="term" value="P:tetrahydrofolate biosynthetic process"/>
    <property type="evidence" value="ECO:0007669"/>
    <property type="project" value="UniProtKB-UniPathway"/>
</dbReference>
<keyword evidence="5 14" id="KW-0808">Transferase</keyword>
<sequence>MPDTRPATAAIALGSNLGASADTIAAAAESLRAHPQICSLRLSPLYRTAPIGYADQPDFTNAAAIVETTLTARELLDLMQQTEQKFGRERPFPNAPRTLDLDLIDYAQTESADPALTLPHPRAHLRAFVVRPLADLDPAYPIGRHGTAAVLAAALGTEGITPM</sequence>
<evidence type="ECO:0000256" key="8">
    <source>
        <dbReference type="ARBA" id="ARBA00022840"/>
    </source>
</evidence>
<dbReference type="PANTHER" id="PTHR43071:SF1">
    <property type="entry name" value="2-AMINO-4-HYDROXY-6-HYDROXYMETHYLDIHYDROPTERIDINE PYROPHOSPHOKINASE"/>
    <property type="match status" value="1"/>
</dbReference>
<dbReference type="GO" id="GO:0016301">
    <property type="term" value="F:kinase activity"/>
    <property type="evidence" value="ECO:0007669"/>
    <property type="project" value="UniProtKB-KW"/>
</dbReference>
<reference evidence="14 15" key="1">
    <citation type="submission" date="2011-02" db="EMBL/GenBank/DDBJ databases">
        <authorList>
            <person name="Muzny D."/>
            <person name="Qin X."/>
            <person name="Deng J."/>
            <person name="Jiang H."/>
            <person name="Liu Y."/>
            <person name="Qu J."/>
            <person name="Song X.-Z."/>
            <person name="Zhang L."/>
            <person name="Thornton R."/>
            <person name="Coyle M."/>
            <person name="Francisco L."/>
            <person name="Jackson L."/>
            <person name="Javaid M."/>
            <person name="Korchina V."/>
            <person name="Kovar C."/>
            <person name="Mata R."/>
            <person name="Mathew T."/>
            <person name="Ngo R."/>
            <person name="Nguyen L."/>
            <person name="Nguyen N."/>
            <person name="Okwuonu G."/>
            <person name="Ongeri F."/>
            <person name="Pham C."/>
            <person name="Simmons D."/>
            <person name="Wilczek-Boney K."/>
            <person name="Hale W."/>
            <person name="Jakkamsetti A."/>
            <person name="Pham P."/>
            <person name="Ruth R."/>
            <person name="San Lucas F."/>
            <person name="Warren J."/>
            <person name="Zhang J."/>
            <person name="Zhao Z."/>
            <person name="Zhou C."/>
            <person name="Zhu D."/>
            <person name="Lee S."/>
            <person name="Bess C."/>
            <person name="Blankenburg K."/>
            <person name="Forbes L."/>
            <person name="Fu Q."/>
            <person name="Gubbala S."/>
            <person name="Hirani K."/>
            <person name="Jayaseelan J.C."/>
            <person name="Lara F."/>
            <person name="Munidasa M."/>
            <person name="Palculict T."/>
            <person name="Patil S."/>
            <person name="Pu L.-L."/>
            <person name="Saada N."/>
            <person name="Tang L."/>
            <person name="Weissenberger G."/>
            <person name="Zhu Y."/>
            <person name="Hemphill L."/>
            <person name="Shang Y."/>
            <person name="Youmans B."/>
            <person name="Ayvaz T."/>
            <person name="Ross M."/>
            <person name="Santibanez J."/>
            <person name="Aqrawi P."/>
            <person name="Gross S."/>
            <person name="Joshi V."/>
            <person name="Fowler G."/>
            <person name="Nazareth L."/>
            <person name="Reid J."/>
            <person name="Worley K."/>
            <person name="Petrosino J."/>
            <person name="Highlander S."/>
            <person name="Gibbs R."/>
        </authorList>
    </citation>
    <scope>NUCLEOTIDE SEQUENCE [LARGE SCALE GENOMIC DNA]</scope>
    <source>
        <strain evidence="14 15">ATCC BAA-1200</strain>
    </source>
</reference>
<comment type="pathway">
    <text evidence="1">Cofactor biosynthesis; tetrahydrofolate biosynthesis; 2-amino-4-hydroxy-6-hydroxymethyl-7,8-dihydropteridine diphosphate from 7,8-dihydroneopterin triphosphate: step 4/4.</text>
</comment>
<evidence type="ECO:0000313" key="15">
    <source>
        <dbReference type="Proteomes" id="UP000004105"/>
    </source>
</evidence>
<organism evidence="14 15">
    <name type="scientific">Neisseria bacilliformis ATCC BAA-1200</name>
    <dbReference type="NCBI Taxonomy" id="888742"/>
    <lineage>
        <taxon>Bacteria</taxon>
        <taxon>Pseudomonadati</taxon>
        <taxon>Pseudomonadota</taxon>
        <taxon>Betaproteobacteria</taxon>
        <taxon>Neisseriales</taxon>
        <taxon>Neisseriaceae</taxon>
        <taxon>Neisseria</taxon>
    </lineage>
</organism>
<evidence type="ECO:0000259" key="13">
    <source>
        <dbReference type="Pfam" id="PF01288"/>
    </source>
</evidence>